<dbReference type="PROSITE" id="PS00211">
    <property type="entry name" value="ABC_TRANSPORTER_1"/>
    <property type="match status" value="1"/>
</dbReference>
<dbReference type="InterPro" id="IPR003439">
    <property type="entry name" value="ABC_transporter-like_ATP-bd"/>
</dbReference>
<dbReference type="Pfam" id="PF08402">
    <property type="entry name" value="TOBE_2"/>
    <property type="match status" value="1"/>
</dbReference>
<dbReference type="InterPro" id="IPR015853">
    <property type="entry name" value="ABC_transpr_FbpC"/>
</dbReference>
<dbReference type="InterPro" id="IPR017871">
    <property type="entry name" value="ABC_transporter-like_CS"/>
</dbReference>
<evidence type="ECO:0000256" key="2">
    <source>
        <dbReference type="ARBA" id="ARBA00022475"/>
    </source>
</evidence>
<dbReference type="SUPFAM" id="SSF52540">
    <property type="entry name" value="P-loop containing nucleoside triphosphate hydrolases"/>
    <property type="match status" value="1"/>
</dbReference>
<accession>A0A1M5WCK6</accession>
<dbReference type="GO" id="GO:0055052">
    <property type="term" value="C:ATP-binding cassette (ABC) transporter complex, substrate-binding subunit-containing"/>
    <property type="evidence" value="ECO:0007669"/>
    <property type="project" value="TreeGrafter"/>
</dbReference>
<evidence type="ECO:0000256" key="3">
    <source>
        <dbReference type="ARBA" id="ARBA00022741"/>
    </source>
</evidence>
<dbReference type="InterPro" id="IPR013611">
    <property type="entry name" value="Transp-assoc_OB_typ2"/>
</dbReference>
<evidence type="ECO:0000313" key="9">
    <source>
        <dbReference type="Proteomes" id="UP000184226"/>
    </source>
</evidence>
<evidence type="ECO:0000256" key="4">
    <source>
        <dbReference type="ARBA" id="ARBA00022840"/>
    </source>
</evidence>
<keyword evidence="1" id="KW-0813">Transport</keyword>
<evidence type="ECO:0000256" key="6">
    <source>
        <dbReference type="ARBA" id="ARBA00023136"/>
    </source>
</evidence>
<keyword evidence="2" id="KW-1003">Cell membrane</keyword>
<organism evidence="8 9">
    <name type="scientific">Pollutimonas bauzanensis</name>
    <dbReference type="NCBI Taxonomy" id="658167"/>
    <lineage>
        <taxon>Bacteria</taxon>
        <taxon>Pseudomonadati</taxon>
        <taxon>Pseudomonadota</taxon>
        <taxon>Betaproteobacteria</taxon>
        <taxon>Burkholderiales</taxon>
        <taxon>Alcaligenaceae</taxon>
        <taxon>Pollutimonas</taxon>
    </lineage>
</organism>
<dbReference type="EMBL" id="FQXE01000005">
    <property type="protein sequence ID" value="SHH85190.1"/>
    <property type="molecule type" value="Genomic_DNA"/>
</dbReference>
<dbReference type="AlphaFoldDB" id="A0A1M5WCK6"/>
<dbReference type="InterPro" id="IPR008995">
    <property type="entry name" value="Mo/tungstate-bd_C_term_dom"/>
</dbReference>
<evidence type="ECO:0000313" key="8">
    <source>
        <dbReference type="EMBL" id="SHH85190.1"/>
    </source>
</evidence>
<name>A0A1M5WCK6_9BURK</name>
<keyword evidence="3" id="KW-0547">Nucleotide-binding</keyword>
<dbReference type="Proteomes" id="UP000184226">
    <property type="component" value="Unassembled WGS sequence"/>
</dbReference>
<dbReference type="InterPro" id="IPR003593">
    <property type="entry name" value="AAA+_ATPase"/>
</dbReference>
<dbReference type="Gene3D" id="3.40.50.300">
    <property type="entry name" value="P-loop containing nucleotide triphosphate hydrolases"/>
    <property type="match status" value="1"/>
</dbReference>
<evidence type="ECO:0000259" key="7">
    <source>
        <dbReference type="PROSITE" id="PS50893"/>
    </source>
</evidence>
<dbReference type="FunFam" id="3.40.50.300:FF:000425">
    <property type="entry name" value="Probable ABC transporter, ATP-binding subunit"/>
    <property type="match status" value="1"/>
</dbReference>
<dbReference type="GO" id="GO:0016887">
    <property type="term" value="F:ATP hydrolysis activity"/>
    <property type="evidence" value="ECO:0007669"/>
    <property type="project" value="InterPro"/>
</dbReference>
<dbReference type="SMART" id="SM00382">
    <property type="entry name" value="AAA"/>
    <property type="match status" value="1"/>
</dbReference>
<keyword evidence="6" id="KW-0472">Membrane</keyword>
<dbReference type="OrthoDB" id="5298774at2"/>
<evidence type="ECO:0000256" key="1">
    <source>
        <dbReference type="ARBA" id="ARBA00022448"/>
    </source>
</evidence>
<feature type="domain" description="ABC transporter" evidence="7">
    <location>
        <begin position="3"/>
        <end position="239"/>
    </location>
</feature>
<dbReference type="InterPro" id="IPR027417">
    <property type="entry name" value="P-loop_NTPase"/>
</dbReference>
<keyword evidence="5" id="KW-1278">Translocase</keyword>
<dbReference type="CDD" id="cd03259">
    <property type="entry name" value="ABC_Carb_Solutes_like"/>
    <property type="match status" value="1"/>
</dbReference>
<dbReference type="GO" id="GO:0015408">
    <property type="term" value="F:ABC-type ferric iron transporter activity"/>
    <property type="evidence" value="ECO:0007669"/>
    <property type="project" value="InterPro"/>
</dbReference>
<dbReference type="GO" id="GO:0005524">
    <property type="term" value="F:ATP binding"/>
    <property type="evidence" value="ECO:0007669"/>
    <property type="project" value="UniProtKB-KW"/>
</dbReference>
<dbReference type="RefSeq" id="WP_073103289.1">
    <property type="nucleotide sequence ID" value="NZ_FQXE01000005.1"/>
</dbReference>
<sequence>MSIAVEQLRKSFGSQQVLDSISESFAQGCISVLLGASGCGKTTTLRCIAGLERPTGGRIVIDECTVYQESPPVWVPPERRRVAMVFQSYAIWPHMTVFENVALPLVAAGMGKPAIKQAVLETLHMVGLDSYAGRSVTELSGGQQQRVALSRCIVSESPVILMDEPLSNLDARLRIAMRGEVRELQRRLKRTILFVTHDQEEAMSIADTVYLYHDGRVIQKGAPKDIYDNPASRYAAEFLGRANILSNYEWTEGPRGAAYRLAGGACLPAAPGGPPAQGAMLCIRPEKWRLVNPERAAIAGRIASTSFIGDRTEYWIDTAFGQIAAVELNAAVRRPGEAVGLEVAAHDIRIIGE</sequence>
<dbReference type="InterPro" id="IPR047641">
    <property type="entry name" value="ABC_transpr_MalK/UgpC-like"/>
</dbReference>
<dbReference type="PANTHER" id="PTHR43875:SF15">
    <property type="entry name" value="TREHALOSE IMPORT ATP-BINDING PROTEIN SUGC"/>
    <property type="match status" value="1"/>
</dbReference>
<gene>
    <name evidence="8" type="ORF">SAMN04488135_105190</name>
</gene>
<dbReference type="PANTHER" id="PTHR43875">
    <property type="entry name" value="MALTODEXTRIN IMPORT ATP-BINDING PROTEIN MSMX"/>
    <property type="match status" value="1"/>
</dbReference>
<keyword evidence="4 8" id="KW-0067">ATP-binding</keyword>
<dbReference type="PROSITE" id="PS50893">
    <property type="entry name" value="ABC_TRANSPORTER_2"/>
    <property type="match status" value="1"/>
</dbReference>
<evidence type="ECO:0000256" key="5">
    <source>
        <dbReference type="ARBA" id="ARBA00022967"/>
    </source>
</evidence>
<dbReference type="Pfam" id="PF00005">
    <property type="entry name" value="ABC_tran"/>
    <property type="match status" value="1"/>
</dbReference>
<reference evidence="8 9" key="1">
    <citation type="submission" date="2016-11" db="EMBL/GenBank/DDBJ databases">
        <authorList>
            <person name="Jaros S."/>
            <person name="Januszkiewicz K."/>
            <person name="Wedrychowicz H."/>
        </authorList>
    </citation>
    <scope>NUCLEOTIDE SEQUENCE [LARGE SCALE GENOMIC DNA]</scope>
    <source>
        <strain evidence="8 9">CGMCC 1.10190</strain>
    </source>
</reference>
<proteinExistence type="predicted"/>
<protein>
    <submittedName>
        <fullName evidence="8">Iron(III) transport system ATP-binding protein</fullName>
    </submittedName>
</protein>
<dbReference type="STRING" id="658167.SAMN04488135_105190"/>
<dbReference type="GO" id="GO:0015697">
    <property type="term" value="P:quaternary ammonium group transport"/>
    <property type="evidence" value="ECO:0007669"/>
    <property type="project" value="UniProtKB-ARBA"/>
</dbReference>
<keyword evidence="9" id="KW-1185">Reference proteome</keyword>
<dbReference type="SUPFAM" id="SSF50331">
    <property type="entry name" value="MOP-like"/>
    <property type="match status" value="1"/>
</dbReference>